<dbReference type="EMBL" id="CP104450">
    <property type="protein sequence ID" value="UXE39974.1"/>
    <property type="molecule type" value="Genomic_DNA"/>
</dbReference>
<keyword evidence="4" id="KW-1185">Reference proteome</keyword>
<reference evidence="1" key="1">
    <citation type="submission" date="2022-09" db="EMBL/GenBank/DDBJ databases">
        <title>Multidrug resistance Raoultella ornithinolytica Strain MQB_Silv_108.</title>
        <authorList>
            <person name="Quintela-Baluja M."/>
        </authorList>
    </citation>
    <scope>NUCLEOTIDE SEQUENCE</scope>
    <source>
        <strain evidence="1">MQB_Silv_108</strain>
    </source>
</reference>
<name>A0A9Q9JEN8_RAOOR</name>
<evidence type="ECO:0000313" key="1">
    <source>
        <dbReference type="EMBL" id="UXE39974.1"/>
    </source>
</evidence>
<proteinExistence type="predicted"/>
<accession>A0A9Q9JEN8</accession>
<dbReference type="Proteomes" id="UP001350972">
    <property type="component" value="Chromosome"/>
</dbReference>
<evidence type="ECO:0000313" key="2">
    <source>
        <dbReference type="EMBL" id="WWC13423.1"/>
    </source>
</evidence>
<dbReference type="RefSeq" id="WP_255555508.1">
    <property type="nucleotide sequence ID" value="NZ_ABIKMM020000001.1"/>
</dbReference>
<dbReference type="EMBL" id="CP145163">
    <property type="protein sequence ID" value="WWC13423.1"/>
    <property type="molecule type" value="Genomic_DNA"/>
</dbReference>
<dbReference type="Proteomes" id="UP001064206">
    <property type="component" value="Chromosome"/>
</dbReference>
<evidence type="ECO:0000313" key="4">
    <source>
        <dbReference type="Proteomes" id="UP001350972"/>
    </source>
</evidence>
<dbReference type="AlphaFoldDB" id="A0A9Q9JEN8"/>
<evidence type="ECO:0000313" key="3">
    <source>
        <dbReference type="Proteomes" id="UP001064206"/>
    </source>
</evidence>
<reference evidence="2 4" key="2">
    <citation type="submission" date="2024-02" db="EMBL/GenBank/DDBJ databases">
        <title>Tn5403 promotes plasmid rearrangements and degradation of the Klebsiella pneumoniae carbapenemase (KPC) transposon Tn4401.</title>
        <authorList>
            <person name="Sheppard A.E."/>
            <person name="Barry K.E."/>
            <person name="Parikh H.I."/>
            <person name="Vegesana K."/>
            <person name="Sebra R."/>
            <person name="George S."/>
            <person name="Sanderson N.D."/>
            <person name="Stoesser N."/>
            <person name="Eyre D.W."/>
            <person name="Crook D.W."/>
            <person name="Walker A.S."/>
            <person name="Mathers A.J."/>
        </authorList>
    </citation>
    <scope>NUCLEOTIDE SEQUENCE [LARGE SCALE GENOMIC DNA]</scope>
    <source>
        <strain evidence="2 4">CAV1921</strain>
    </source>
</reference>
<protein>
    <submittedName>
        <fullName evidence="1">Uncharacterized protein</fullName>
    </submittedName>
</protein>
<sequence>MCTTTVRIDGKQRKRIAIAEIVSNQTDSGDSVFDKVMRRR</sequence>
<gene>
    <name evidence="2" type="ORF">LM286_08970</name>
    <name evidence="1" type="ORF">N2J37_09640</name>
</gene>
<organism evidence="1 3">
    <name type="scientific">Raoultella ornithinolytica</name>
    <name type="common">Klebsiella ornithinolytica</name>
    <dbReference type="NCBI Taxonomy" id="54291"/>
    <lineage>
        <taxon>Bacteria</taxon>
        <taxon>Pseudomonadati</taxon>
        <taxon>Pseudomonadota</taxon>
        <taxon>Gammaproteobacteria</taxon>
        <taxon>Enterobacterales</taxon>
        <taxon>Enterobacteriaceae</taxon>
        <taxon>Klebsiella/Raoultella group</taxon>
        <taxon>Raoultella</taxon>
    </lineage>
</organism>
<dbReference type="GeneID" id="93753244"/>